<evidence type="ECO:0000256" key="7">
    <source>
        <dbReference type="ARBA" id="ARBA00022475"/>
    </source>
</evidence>
<evidence type="ECO:0000256" key="9">
    <source>
        <dbReference type="ARBA" id="ARBA00022679"/>
    </source>
</evidence>
<comment type="similarity">
    <text evidence="4 19">Belongs to the CobS family.</text>
</comment>
<dbReference type="EC" id="2.7.8.26" evidence="5 19"/>
<evidence type="ECO:0000256" key="12">
    <source>
        <dbReference type="ARBA" id="ARBA00022989"/>
    </source>
</evidence>
<dbReference type="GO" id="GO:0051073">
    <property type="term" value="F:adenosylcobinamide-GDP ribazoletransferase activity"/>
    <property type="evidence" value="ECO:0007669"/>
    <property type="project" value="UniProtKB-UniRule"/>
</dbReference>
<comment type="catalytic activity">
    <reaction evidence="17 19">
        <text>alpha-ribazole + adenosylcob(III)inamide-GDP = adenosylcob(III)alamin + GMP + H(+)</text>
        <dbReference type="Rhea" id="RHEA:16049"/>
        <dbReference type="ChEBI" id="CHEBI:10329"/>
        <dbReference type="ChEBI" id="CHEBI:15378"/>
        <dbReference type="ChEBI" id="CHEBI:18408"/>
        <dbReference type="ChEBI" id="CHEBI:58115"/>
        <dbReference type="ChEBI" id="CHEBI:60487"/>
        <dbReference type="EC" id="2.7.8.26"/>
    </reaction>
</comment>
<evidence type="ECO:0000256" key="8">
    <source>
        <dbReference type="ARBA" id="ARBA00022573"/>
    </source>
</evidence>
<keyword evidence="8 19" id="KW-0169">Cobalamin biosynthesis</keyword>
<dbReference type="InterPro" id="IPR003805">
    <property type="entry name" value="CobS"/>
</dbReference>
<evidence type="ECO:0000313" key="21">
    <source>
        <dbReference type="Proteomes" id="UP000003571"/>
    </source>
</evidence>
<evidence type="ECO:0000256" key="3">
    <source>
        <dbReference type="ARBA" id="ARBA00004663"/>
    </source>
</evidence>
<comment type="caution">
    <text evidence="20">The sequence shown here is derived from an EMBL/GenBank/DDBJ whole genome shotgun (WGS) entry which is preliminary data.</text>
</comment>
<name>H7EKX0_9SPIR</name>
<evidence type="ECO:0000256" key="2">
    <source>
        <dbReference type="ARBA" id="ARBA00004651"/>
    </source>
</evidence>
<feature type="transmembrane region" description="Helical" evidence="19">
    <location>
        <begin position="125"/>
        <end position="147"/>
    </location>
</feature>
<accession>H7EKX0</accession>
<comment type="subcellular location">
    <subcellularLocation>
        <location evidence="2 19">Cell membrane</location>
        <topology evidence="2 19">Multi-pass membrane protein</topology>
    </subcellularLocation>
</comment>
<dbReference type="Pfam" id="PF02654">
    <property type="entry name" value="CobS"/>
    <property type="match status" value="1"/>
</dbReference>
<organism evidence="20 21">
    <name type="scientific">Treponema saccharophilum DSM 2985</name>
    <dbReference type="NCBI Taxonomy" id="907348"/>
    <lineage>
        <taxon>Bacteria</taxon>
        <taxon>Pseudomonadati</taxon>
        <taxon>Spirochaetota</taxon>
        <taxon>Spirochaetia</taxon>
        <taxon>Spirochaetales</taxon>
        <taxon>Treponemataceae</taxon>
        <taxon>Treponema</taxon>
    </lineage>
</organism>
<evidence type="ECO:0000256" key="16">
    <source>
        <dbReference type="ARBA" id="ARBA00032853"/>
    </source>
</evidence>
<dbReference type="GO" id="GO:0009236">
    <property type="term" value="P:cobalamin biosynthetic process"/>
    <property type="evidence" value="ECO:0007669"/>
    <property type="project" value="UniProtKB-UniRule"/>
</dbReference>
<dbReference type="eggNOG" id="COG0368">
    <property type="taxonomic scope" value="Bacteria"/>
</dbReference>
<evidence type="ECO:0000256" key="5">
    <source>
        <dbReference type="ARBA" id="ARBA00013200"/>
    </source>
</evidence>
<evidence type="ECO:0000256" key="14">
    <source>
        <dbReference type="ARBA" id="ARBA00025228"/>
    </source>
</evidence>
<keyword evidence="12 19" id="KW-1133">Transmembrane helix</keyword>
<comment type="function">
    <text evidence="14 19">Joins adenosylcobinamide-GDP and alpha-ribazole to generate adenosylcobalamin (Ado-cobalamin). Also synthesizes adenosylcobalamin 5'-phosphate from adenosylcobinamide-GDP and alpha-ribazole 5'-phosphate.</text>
</comment>
<evidence type="ECO:0000256" key="13">
    <source>
        <dbReference type="ARBA" id="ARBA00023136"/>
    </source>
</evidence>
<evidence type="ECO:0000256" key="17">
    <source>
        <dbReference type="ARBA" id="ARBA00048623"/>
    </source>
</evidence>
<dbReference type="AlphaFoldDB" id="H7EKX0"/>
<proteinExistence type="inferred from homology"/>
<evidence type="ECO:0000256" key="4">
    <source>
        <dbReference type="ARBA" id="ARBA00010561"/>
    </source>
</evidence>
<feature type="transmembrane region" description="Helical" evidence="19">
    <location>
        <begin position="12"/>
        <end position="33"/>
    </location>
</feature>
<dbReference type="PANTHER" id="PTHR34148">
    <property type="entry name" value="ADENOSYLCOBINAMIDE-GDP RIBAZOLETRANSFERASE"/>
    <property type="match status" value="1"/>
</dbReference>
<keyword evidence="10 19" id="KW-0812">Transmembrane</keyword>
<dbReference type="GO" id="GO:0005886">
    <property type="term" value="C:plasma membrane"/>
    <property type="evidence" value="ECO:0007669"/>
    <property type="project" value="UniProtKB-SubCell"/>
</dbReference>
<sequence>MRAWYTLPRMVFLKSLIISFSMFSAIPMPRVGWNERNMRYMLCAFPLVGAVIGIAAASWAAFVVFAQTVLLKNIGKEIAALGFVLIPVIITGKIHIDGFMDTCDAVGSRAERERKLDIMKDPHCGSFAVVSCALYFLAQYALSCRIFGDVIDGGRKFENQWQMLQHFFPLAPMFVSSRLLSAFAVSTFPIAKNSGLLRTFADASAKRFTAAWCGIWFALHSLLSSIALGLPATAATAAQIAVFVLYYFGSRHHFGGITGDTAGAFVQISELASLLAVAGAYIFF</sequence>
<dbReference type="PANTHER" id="PTHR34148:SF1">
    <property type="entry name" value="ADENOSYLCOBINAMIDE-GDP RIBAZOLETRANSFERASE"/>
    <property type="match status" value="1"/>
</dbReference>
<feature type="transmembrane region" description="Helical" evidence="19">
    <location>
        <begin position="39"/>
        <end position="66"/>
    </location>
</feature>
<feature type="transmembrane region" description="Helical" evidence="19">
    <location>
        <begin position="78"/>
        <end position="96"/>
    </location>
</feature>
<evidence type="ECO:0000256" key="18">
    <source>
        <dbReference type="ARBA" id="ARBA00049504"/>
    </source>
</evidence>
<evidence type="ECO:0000256" key="10">
    <source>
        <dbReference type="ARBA" id="ARBA00022692"/>
    </source>
</evidence>
<keyword evidence="11 19" id="KW-0460">Magnesium</keyword>
<dbReference type="UniPathway" id="UPA00148">
    <property type="reaction ID" value="UER00238"/>
</dbReference>
<gene>
    <name evidence="19" type="primary">cobS</name>
    <name evidence="20" type="ORF">TresaDRAFT_0984</name>
</gene>
<reference evidence="20 21" key="1">
    <citation type="submission" date="2011-09" db="EMBL/GenBank/DDBJ databases">
        <title>The draft genome of Treponema saccharophilum DSM 2985.</title>
        <authorList>
            <consortium name="US DOE Joint Genome Institute (JGI-PGF)"/>
            <person name="Lucas S."/>
            <person name="Copeland A."/>
            <person name="Lapidus A."/>
            <person name="Glavina del Rio T."/>
            <person name="Dalin E."/>
            <person name="Tice H."/>
            <person name="Bruce D."/>
            <person name="Goodwin L."/>
            <person name="Pitluck S."/>
            <person name="Peters L."/>
            <person name="Kyrpides N."/>
            <person name="Mavromatis K."/>
            <person name="Ivanova N."/>
            <person name="Markowitz V."/>
            <person name="Cheng J.-F."/>
            <person name="Hugenholtz P."/>
            <person name="Woyke T."/>
            <person name="Wu D."/>
            <person name="Gronow S."/>
            <person name="Wellnitz S."/>
            <person name="Brambilla E."/>
            <person name="Klenk H.-P."/>
            <person name="Eisen J.A."/>
        </authorList>
    </citation>
    <scope>NUCLEOTIDE SEQUENCE [LARGE SCALE GENOMIC DNA]</scope>
    <source>
        <strain evidence="20 21">DSM 2985</strain>
    </source>
</reference>
<keyword evidence="21" id="KW-1185">Reference proteome</keyword>
<comment type="pathway">
    <text evidence="3 19">Cofactor biosynthesis; adenosylcobalamin biosynthesis; adenosylcobalamin from cob(II)yrinate a,c-diamide: step 7/7.</text>
</comment>
<dbReference type="EMBL" id="AGRW01000047">
    <property type="protein sequence ID" value="EIC01695.1"/>
    <property type="molecule type" value="Genomic_DNA"/>
</dbReference>
<feature type="transmembrane region" description="Helical" evidence="19">
    <location>
        <begin position="226"/>
        <end position="249"/>
    </location>
</feature>
<keyword evidence="9 19" id="KW-0808">Transferase</keyword>
<protein>
    <recommendedName>
        <fullName evidence="6 19">Adenosylcobinamide-GDP ribazoletransferase</fullName>
        <ecNumber evidence="5 19">2.7.8.26</ecNumber>
    </recommendedName>
    <alternativeName>
        <fullName evidence="16 19">Cobalamin synthase</fullName>
    </alternativeName>
    <alternativeName>
        <fullName evidence="15 19">Cobalamin-5'-phosphate synthase</fullName>
    </alternativeName>
</protein>
<feature type="transmembrane region" description="Helical" evidence="19">
    <location>
        <begin position="167"/>
        <end position="191"/>
    </location>
</feature>
<evidence type="ECO:0000256" key="6">
    <source>
        <dbReference type="ARBA" id="ARBA00015850"/>
    </source>
</evidence>
<comment type="catalytic activity">
    <reaction evidence="18 19">
        <text>alpha-ribazole 5'-phosphate + adenosylcob(III)inamide-GDP = adenosylcob(III)alamin 5'-phosphate + GMP + H(+)</text>
        <dbReference type="Rhea" id="RHEA:23560"/>
        <dbReference type="ChEBI" id="CHEBI:15378"/>
        <dbReference type="ChEBI" id="CHEBI:57918"/>
        <dbReference type="ChEBI" id="CHEBI:58115"/>
        <dbReference type="ChEBI" id="CHEBI:60487"/>
        <dbReference type="ChEBI" id="CHEBI:60493"/>
        <dbReference type="EC" id="2.7.8.26"/>
    </reaction>
</comment>
<evidence type="ECO:0000256" key="11">
    <source>
        <dbReference type="ARBA" id="ARBA00022842"/>
    </source>
</evidence>
<dbReference type="Proteomes" id="UP000003571">
    <property type="component" value="Unassembled WGS sequence"/>
</dbReference>
<evidence type="ECO:0000256" key="19">
    <source>
        <dbReference type="HAMAP-Rule" id="MF_00719"/>
    </source>
</evidence>
<comment type="cofactor">
    <cofactor evidence="1 19">
        <name>Mg(2+)</name>
        <dbReference type="ChEBI" id="CHEBI:18420"/>
    </cofactor>
</comment>
<feature type="transmembrane region" description="Helical" evidence="19">
    <location>
        <begin position="261"/>
        <end position="283"/>
    </location>
</feature>
<dbReference type="GO" id="GO:0008818">
    <property type="term" value="F:cobalamin 5'-phosphate synthase activity"/>
    <property type="evidence" value="ECO:0007669"/>
    <property type="project" value="UniProtKB-UniRule"/>
</dbReference>
<dbReference type="HAMAP" id="MF_00719">
    <property type="entry name" value="CobS"/>
    <property type="match status" value="1"/>
</dbReference>
<evidence type="ECO:0000256" key="1">
    <source>
        <dbReference type="ARBA" id="ARBA00001946"/>
    </source>
</evidence>
<evidence type="ECO:0000313" key="20">
    <source>
        <dbReference type="EMBL" id="EIC01695.1"/>
    </source>
</evidence>
<keyword evidence="13 19" id="KW-0472">Membrane</keyword>
<dbReference type="STRING" id="907348.TresaDRAFT_0984"/>
<dbReference type="PATRIC" id="fig|907348.3.peg.1550"/>
<evidence type="ECO:0000256" key="15">
    <source>
        <dbReference type="ARBA" id="ARBA00032605"/>
    </source>
</evidence>
<keyword evidence="7 19" id="KW-1003">Cell membrane</keyword>